<keyword evidence="1" id="KW-1133">Transmembrane helix</keyword>
<feature type="transmembrane region" description="Helical" evidence="1">
    <location>
        <begin position="250"/>
        <end position="270"/>
    </location>
</feature>
<evidence type="ECO:0000256" key="1">
    <source>
        <dbReference type="SAM" id="Phobius"/>
    </source>
</evidence>
<feature type="transmembrane region" description="Helical" evidence="1">
    <location>
        <begin position="291"/>
        <end position="309"/>
    </location>
</feature>
<feature type="transmembrane region" description="Helical" evidence="1">
    <location>
        <begin position="130"/>
        <end position="151"/>
    </location>
</feature>
<sequence>AMATRMMPTSRTRQNIRRGMRDYGEIQQMAESPQINNSSGALSLANYETTALATLIFVAAIIAASLETCLENLYTDIFPMLLPVGCAMSFTLLRKKHWPSSSMVAGMSVCLSLFTVSISVLTALCLQSKAALLLPFRVLALSLGLPLLGACMRDEEKIHIALTSVFVLPTITLAIAIKQLGTVFGFALLIPALTLFSYKTTALVCSNYKLPRRKDLMKTLLLYAAASMLMGAMVPAAAVAMELQQTKLTVGGFVVALAGCIAFNGLLVVLRWEERQAPVDNEKELIAKMKLIALLFLTVFVSVAIYPCLEYFRLIVPPLIALLVCLYFALVYIHNRIRRMTSKCLHISLVLISFVVTSLSMWKSQAIGGKVPAGAPLFETCNGLAINTTVHELTPYDKGEIDKQETLWFIALIGCLNFVYWMMTSLIETDQQSKQACAAAASRPCEEGVELHPTAAAAETAAATAAAAARAAEIAARNAAADARSAADSARAANEAVKNNAAIVPKPVYDPSGKILEVPD</sequence>
<dbReference type="AlphaFoldDB" id="A0AAV5SXH7"/>
<feature type="transmembrane region" description="Helical" evidence="1">
    <location>
        <begin position="183"/>
        <end position="208"/>
    </location>
</feature>
<organism evidence="2 3">
    <name type="scientific">Pristionchus entomophagus</name>
    <dbReference type="NCBI Taxonomy" id="358040"/>
    <lineage>
        <taxon>Eukaryota</taxon>
        <taxon>Metazoa</taxon>
        <taxon>Ecdysozoa</taxon>
        <taxon>Nematoda</taxon>
        <taxon>Chromadorea</taxon>
        <taxon>Rhabditida</taxon>
        <taxon>Rhabditina</taxon>
        <taxon>Diplogasteromorpha</taxon>
        <taxon>Diplogasteroidea</taxon>
        <taxon>Neodiplogasteridae</taxon>
        <taxon>Pristionchus</taxon>
    </lineage>
</organism>
<dbReference type="EMBL" id="BTSX01000003">
    <property type="protein sequence ID" value="GMS87860.1"/>
    <property type="molecule type" value="Genomic_DNA"/>
</dbReference>
<feature type="transmembrane region" description="Helical" evidence="1">
    <location>
        <begin position="345"/>
        <end position="362"/>
    </location>
</feature>
<feature type="transmembrane region" description="Helical" evidence="1">
    <location>
        <begin position="406"/>
        <end position="423"/>
    </location>
</feature>
<keyword evidence="1" id="KW-0812">Transmembrane</keyword>
<keyword evidence="1" id="KW-0472">Membrane</keyword>
<feature type="transmembrane region" description="Helical" evidence="1">
    <location>
        <begin position="105"/>
        <end position="124"/>
    </location>
</feature>
<accession>A0AAV5SXH7</accession>
<feature type="transmembrane region" description="Helical" evidence="1">
    <location>
        <begin position="158"/>
        <end position="177"/>
    </location>
</feature>
<feature type="non-terminal residue" evidence="2">
    <location>
        <position position="1"/>
    </location>
</feature>
<dbReference type="Proteomes" id="UP001432027">
    <property type="component" value="Unassembled WGS sequence"/>
</dbReference>
<keyword evidence="3" id="KW-1185">Reference proteome</keyword>
<feature type="transmembrane region" description="Helical" evidence="1">
    <location>
        <begin position="220"/>
        <end position="238"/>
    </location>
</feature>
<feature type="transmembrane region" description="Helical" evidence="1">
    <location>
        <begin position="77"/>
        <end position="93"/>
    </location>
</feature>
<protein>
    <submittedName>
        <fullName evidence="2">Uncharacterized protein</fullName>
    </submittedName>
</protein>
<feature type="transmembrane region" description="Helical" evidence="1">
    <location>
        <begin position="315"/>
        <end position="333"/>
    </location>
</feature>
<evidence type="ECO:0000313" key="2">
    <source>
        <dbReference type="EMBL" id="GMS87860.1"/>
    </source>
</evidence>
<evidence type="ECO:0000313" key="3">
    <source>
        <dbReference type="Proteomes" id="UP001432027"/>
    </source>
</evidence>
<gene>
    <name evidence="2" type="ORF">PENTCL1PPCAC_10035</name>
</gene>
<proteinExistence type="predicted"/>
<reference evidence="2" key="1">
    <citation type="submission" date="2023-10" db="EMBL/GenBank/DDBJ databases">
        <title>Genome assembly of Pristionchus species.</title>
        <authorList>
            <person name="Yoshida K."/>
            <person name="Sommer R.J."/>
        </authorList>
    </citation>
    <scope>NUCLEOTIDE SEQUENCE</scope>
    <source>
        <strain evidence="2">RS0144</strain>
    </source>
</reference>
<feature type="transmembrane region" description="Helical" evidence="1">
    <location>
        <begin position="44"/>
        <end position="65"/>
    </location>
</feature>
<comment type="caution">
    <text evidence="2">The sequence shown here is derived from an EMBL/GenBank/DDBJ whole genome shotgun (WGS) entry which is preliminary data.</text>
</comment>
<name>A0AAV5SXH7_9BILA</name>